<feature type="transmembrane region" description="Helical" evidence="1">
    <location>
        <begin position="83"/>
        <end position="104"/>
    </location>
</feature>
<dbReference type="EMBL" id="JAMQQD010000003">
    <property type="protein sequence ID" value="MCW7515752.1"/>
    <property type="molecule type" value="Genomic_DNA"/>
</dbReference>
<protein>
    <submittedName>
        <fullName evidence="2">DUF393 domain-containing protein</fullName>
    </submittedName>
</protein>
<dbReference type="AlphaFoldDB" id="A0AAW5V402"/>
<dbReference type="InterPro" id="IPR007263">
    <property type="entry name" value="DCC1-like"/>
</dbReference>
<name>A0AAW5V402_9LEPT</name>
<evidence type="ECO:0000313" key="4">
    <source>
        <dbReference type="Proteomes" id="UP000297352"/>
    </source>
</evidence>
<sequence>MKLIYDGECSFCTRLAFSLQKQSIKPIEIVSYHTLSEEDLKKIHSQLTKDQCKGEVQIIQNGNRFPGFFGVRVLAWNLRFYRYFVWILYLPLVPFLGMFVMVLLKKFKKSLG</sequence>
<dbReference type="RefSeq" id="WP_135592093.1">
    <property type="nucleotide sequence ID" value="NZ_JAMQPS010000002.1"/>
</dbReference>
<dbReference type="Pfam" id="PF04134">
    <property type="entry name" value="DCC1-like"/>
    <property type="match status" value="1"/>
</dbReference>
<keyword evidence="1" id="KW-0812">Transmembrane</keyword>
<evidence type="ECO:0000313" key="2">
    <source>
        <dbReference type="EMBL" id="MCW7515752.1"/>
    </source>
</evidence>
<accession>A0AAW5V402</accession>
<dbReference type="EMBL" id="RQGI01000059">
    <property type="protein sequence ID" value="TGL66866.1"/>
    <property type="molecule type" value="Genomic_DNA"/>
</dbReference>
<gene>
    <name evidence="3" type="ORF">EHQ60_15630</name>
    <name evidence="2" type="ORF">ND810_11350</name>
</gene>
<dbReference type="Proteomes" id="UP000297352">
    <property type="component" value="Unassembled WGS sequence"/>
</dbReference>
<keyword evidence="4" id="KW-1185">Reference proteome</keyword>
<dbReference type="GO" id="GO:0015035">
    <property type="term" value="F:protein-disulfide reductase activity"/>
    <property type="evidence" value="ECO:0007669"/>
    <property type="project" value="InterPro"/>
</dbReference>
<comment type="caution">
    <text evidence="2">The sequence shown here is derived from an EMBL/GenBank/DDBJ whole genome shotgun (WGS) entry which is preliminary data.</text>
</comment>
<keyword evidence="1" id="KW-0472">Membrane</keyword>
<reference evidence="4" key="2">
    <citation type="journal article" date="2019" name="PLoS Negl. Trop. Dis.">
        <title>Revisiting the worldwide diversity of Leptospira species in the environment.</title>
        <authorList>
            <person name="Vincent A.T."/>
            <person name="Schiettekatte O."/>
            <person name="Bourhy P."/>
            <person name="Veyrier F.J."/>
            <person name="Picardeau M."/>
        </authorList>
    </citation>
    <scope>NUCLEOTIDE SEQUENCE [LARGE SCALE GENOMIC DNA]</scope>
    <source>
        <strain evidence="4">201702449</strain>
    </source>
</reference>
<dbReference type="Proteomes" id="UP001209694">
    <property type="component" value="Unassembled WGS sequence"/>
</dbReference>
<reference evidence="2" key="3">
    <citation type="submission" date="2022-06" db="EMBL/GenBank/DDBJ databases">
        <title>Leptospira isolates from biofilms formed at urban environments.</title>
        <authorList>
            <person name="Ribeiro P.S."/>
            <person name="Sousa T."/>
            <person name="Carvalho N."/>
            <person name="Aburjaile F."/>
            <person name="Neves F."/>
            <person name="Oliveira D."/>
            <person name="Blanco L."/>
            <person name="Lima J."/>
            <person name="Costa F."/>
            <person name="Brenig B."/>
            <person name="Soares S."/>
            <person name="Ramos R."/>
            <person name="Goes-Neto A."/>
            <person name="Matiuzzi M."/>
            <person name="Azevedo V."/>
            <person name="Ristow P."/>
        </authorList>
    </citation>
    <scope>NUCLEOTIDE SEQUENCE</scope>
    <source>
        <strain evidence="2">VSF7</strain>
    </source>
</reference>
<evidence type="ECO:0000313" key="3">
    <source>
        <dbReference type="EMBL" id="TGL66866.1"/>
    </source>
</evidence>
<evidence type="ECO:0000313" key="5">
    <source>
        <dbReference type="Proteomes" id="UP001209694"/>
    </source>
</evidence>
<evidence type="ECO:0000256" key="1">
    <source>
        <dbReference type="SAM" id="Phobius"/>
    </source>
</evidence>
<proteinExistence type="predicted"/>
<reference evidence="3" key="1">
    <citation type="submission" date="2018-10" db="EMBL/GenBank/DDBJ databases">
        <authorList>
            <person name="Vincent A.T."/>
            <person name="Schiettekatte O."/>
            <person name="Bourhy P."/>
            <person name="Veyrier F.J."/>
            <person name="Picardeau M."/>
        </authorList>
    </citation>
    <scope>NUCLEOTIDE SEQUENCE</scope>
    <source>
        <strain evidence="3">201702449</strain>
    </source>
</reference>
<keyword evidence="1" id="KW-1133">Transmembrane helix</keyword>
<organism evidence="2 5">
    <name type="scientific">Leptospira levettii</name>
    <dbReference type="NCBI Taxonomy" id="2023178"/>
    <lineage>
        <taxon>Bacteria</taxon>
        <taxon>Pseudomonadati</taxon>
        <taxon>Spirochaetota</taxon>
        <taxon>Spirochaetia</taxon>
        <taxon>Leptospirales</taxon>
        <taxon>Leptospiraceae</taxon>
        <taxon>Leptospira</taxon>
    </lineage>
</organism>